<dbReference type="GO" id="GO:0016530">
    <property type="term" value="F:metallochaperone activity"/>
    <property type="evidence" value="ECO:0007669"/>
    <property type="project" value="TreeGrafter"/>
</dbReference>
<dbReference type="Gene3D" id="1.10.3480.10">
    <property type="entry name" value="TorD-like"/>
    <property type="match status" value="1"/>
</dbReference>
<dbReference type="PANTHER" id="PTHR43680:SF2">
    <property type="entry name" value="NITRATE REDUCTASE MOLYBDENUM COFACTOR ASSEMBLY CHAPERONE NARJ"/>
    <property type="match status" value="1"/>
</dbReference>
<evidence type="ECO:0000313" key="3">
    <source>
        <dbReference type="Proteomes" id="UP000019251"/>
    </source>
</evidence>
<protein>
    <submittedName>
        <fullName evidence="2">Nitrate reductase, delta chain</fullName>
    </submittedName>
</protein>
<sequence>MIDKQQLLAIRPAFHFLATMMDYPSEELFSSSFLKEAETEYPNTKQKEAVLAILHEFQQTTIEDLRQTFVEHFELNKRLTLYLSYYRFEDSRERGGLLAEMKLLYEMFGTELQQPELTDYLPTILEFLFYSNWENDDRFQELSLIFSVLEDGTYKILQRNKAIEDLAYIKLIALIREELKTCILTEKGVSHQ</sequence>
<keyword evidence="1" id="KW-0534">Nitrate assimilation</keyword>
<dbReference type="InterPro" id="IPR003765">
    <property type="entry name" value="NO3_reductase_chaperone_NarJ"/>
</dbReference>
<reference evidence="2 3" key="1">
    <citation type="submission" date="2012-12" db="EMBL/GenBank/DDBJ databases">
        <title>Novel taxa of Listeriaceae from agricultural environments in the United States.</title>
        <authorList>
            <person name="den Bakker H.C."/>
            <person name="Allred A."/>
            <person name="Warchocki S."/>
            <person name="Wright E.M."/>
            <person name="Burrell A."/>
            <person name="Nightingale K.K."/>
            <person name="Kephart D."/>
            <person name="Wiedmann M."/>
        </authorList>
    </citation>
    <scope>NUCLEOTIDE SEQUENCE [LARGE SCALE GENOMIC DNA]</scope>
    <source>
        <strain evidence="2 3">FSL F6-1183</strain>
    </source>
</reference>
<dbReference type="GO" id="GO:0042128">
    <property type="term" value="P:nitrate assimilation"/>
    <property type="evidence" value="ECO:0007669"/>
    <property type="project" value="UniProtKB-KW"/>
</dbReference>
<dbReference type="GO" id="GO:0051131">
    <property type="term" value="P:chaperone-mediated protein complex assembly"/>
    <property type="evidence" value="ECO:0007669"/>
    <property type="project" value="InterPro"/>
</dbReference>
<dbReference type="RefSeq" id="WP_036105939.1">
    <property type="nucleotide sequence ID" value="NZ_AODG01000010.1"/>
</dbReference>
<dbReference type="InterPro" id="IPR020945">
    <property type="entry name" value="DMSO/NO3_reduct_chaperone"/>
</dbReference>
<evidence type="ECO:0000256" key="1">
    <source>
        <dbReference type="ARBA" id="ARBA00023063"/>
    </source>
</evidence>
<dbReference type="SUPFAM" id="SSF89155">
    <property type="entry name" value="TorD-like"/>
    <property type="match status" value="1"/>
</dbReference>
<name>A0A829R723_LISGR</name>
<organism evidence="2 3">
    <name type="scientific">Listeria grayi FSL F6-1183</name>
    <dbReference type="NCBI Taxonomy" id="1265827"/>
    <lineage>
        <taxon>Bacteria</taxon>
        <taxon>Bacillati</taxon>
        <taxon>Bacillota</taxon>
        <taxon>Bacilli</taxon>
        <taxon>Bacillales</taxon>
        <taxon>Listeriaceae</taxon>
        <taxon>Listeria</taxon>
    </lineage>
</organism>
<dbReference type="PANTHER" id="PTHR43680">
    <property type="entry name" value="NITRATE REDUCTASE MOLYBDENUM COFACTOR ASSEMBLY CHAPERONE"/>
    <property type="match status" value="1"/>
</dbReference>
<evidence type="ECO:0000313" key="2">
    <source>
        <dbReference type="EMBL" id="EUJ27982.1"/>
    </source>
</evidence>
<proteinExistence type="predicted"/>
<dbReference type="GO" id="GO:0051082">
    <property type="term" value="F:unfolded protein binding"/>
    <property type="evidence" value="ECO:0007669"/>
    <property type="project" value="InterPro"/>
</dbReference>
<comment type="caution">
    <text evidence="2">The sequence shown here is derived from an EMBL/GenBank/DDBJ whole genome shotgun (WGS) entry which is preliminary data.</text>
</comment>
<dbReference type="EMBL" id="AODG01000010">
    <property type="protein sequence ID" value="EUJ27982.1"/>
    <property type="molecule type" value="Genomic_DNA"/>
</dbReference>
<dbReference type="Pfam" id="PF02613">
    <property type="entry name" value="Nitrate_red_del"/>
    <property type="match status" value="1"/>
</dbReference>
<gene>
    <name evidence="2" type="ORF">LMUR_07969</name>
</gene>
<accession>A0A829R723</accession>
<dbReference type="NCBIfam" id="TIGR00684">
    <property type="entry name" value="narJ"/>
    <property type="match status" value="1"/>
</dbReference>
<dbReference type="InterPro" id="IPR036411">
    <property type="entry name" value="TorD-like_sf"/>
</dbReference>
<dbReference type="AlphaFoldDB" id="A0A829R723"/>
<dbReference type="Proteomes" id="UP000019251">
    <property type="component" value="Unassembled WGS sequence"/>
</dbReference>